<dbReference type="RefSeq" id="XP_066074839.1">
    <property type="nucleotide sequence ID" value="XM_066218742.1"/>
</dbReference>
<dbReference type="AlphaFoldDB" id="A0AAX4JRP5"/>
<keyword evidence="8" id="KW-1185">Reference proteome</keyword>
<evidence type="ECO:0000256" key="2">
    <source>
        <dbReference type="ARBA" id="ARBA00023136"/>
    </source>
</evidence>
<dbReference type="PROSITE" id="PS50219">
    <property type="entry name" value="CNH"/>
    <property type="match status" value="1"/>
</dbReference>
<feature type="domain" description="CNH" evidence="6">
    <location>
        <begin position="12"/>
        <end position="363"/>
    </location>
</feature>
<dbReference type="Pfam" id="PF10367">
    <property type="entry name" value="zf-Vps39_C"/>
    <property type="match status" value="1"/>
</dbReference>
<evidence type="ECO:0000256" key="5">
    <source>
        <dbReference type="SAM" id="MobiDB-lite"/>
    </source>
</evidence>
<dbReference type="GO" id="GO:0034058">
    <property type="term" value="P:endosomal vesicle fusion"/>
    <property type="evidence" value="ECO:0007669"/>
    <property type="project" value="TreeGrafter"/>
</dbReference>
<keyword evidence="2" id="KW-0472">Membrane</keyword>
<dbReference type="PANTHER" id="PTHR12894:SF49">
    <property type="entry name" value="VAM6_VPS39-LIKE PROTEIN"/>
    <property type="match status" value="1"/>
</dbReference>
<evidence type="ECO:0000313" key="7">
    <source>
        <dbReference type="EMBL" id="WWC88076.1"/>
    </source>
</evidence>
<dbReference type="EMBL" id="CP144100">
    <property type="protein sequence ID" value="WWC88076.1"/>
    <property type="molecule type" value="Genomic_DNA"/>
</dbReference>
<reference evidence="7 8" key="1">
    <citation type="submission" date="2024-01" db="EMBL/GenBank/DDBJ databases">
        <title>Comparative genomics of Cryptococcus and Kwoniella reveals pathogenesis evolution and contrasting modes of karyotype evolution via chromosome fusion or intercentromeric recombination.</title>
        <authorList>
            <person name="Coelho M.A."/>
            <person name="David-Palma M."/>
            <person name="Shea T."/>
            <person name="Bowers K."/>
            <person name="McGinley-Smith S."/>
            <person name="Mohammad A.W."/>
            <person name="Gnirke A."/>
            <person name="Yurkov A.M."/>
            <person name="Nowrousian M."/>
            <person name="Sun S."/>
            <person name="Cuomo C.A."/>
            <person name="Heitman J."/>
        </authorList>
    </citation>
    <scope>NUCLEOTIDE SEQUENCE [LARGE SCALE GENOMIC DNA]</scope>
    <source>
        <strain evidence="7 8">CBS 6074</strain>
    </source>
</reference>
<dbReference type="InterPro" id="IPR019453">
    <property type="entry name" value="VPS39/TGFA1_Znf"/>
</dbReference>
<dbReference type="GO" id="GO:0012505">
    <property type="term" value="C:endomembrane system"/>
    <property type="evidence" value="ECO:0007669"/>
    <property type="project" value="UniProtKB-SubCell"/>
</dbReference>
<proteinExistence type="inferred from homology"/>
<evidence type="ECO:0000256" key="1">
    <source>
        <dbReference type="ARBA" id="ARBA00004184"/>
    </source>
</evidence>
<comment type="similarity">
    <text evidence="3">Belongs to the VAM6/VPS39 family.</text>
</comment>
<evidence type="ECO:0000256" key="4">
    <source>
        <dbReference type="PROSITE-ProRule" id="PRU01006"/>
    </source>
</evidence>
<name>A0AAX4JRP5_9TREE</name>
<feature type="repeat" description="CHCR" evidence="4">
    <location>
        <begin position="762"/>
        <end position="925"/>
    </location>
</feature>
<dbReference type="Proteomes" id="UP001355207">
    <property type="component" value="Chromosome 3"/>
</dbReference>
<evidence type="ECO:0000256" key="3">
    <source>
        <dbReference type="ARBA" id="ARBA00038201"/>
    </source>
</evidence>
<gene>
    <name evidence="7" type="ORF">L201_002980</name>
</gene>
<dbReference type="Pfam" id="PF00780">
    <property type="entry name" value="CNH"/>
    <property type="match status" value="1"/>
</dbReference>
<dbReference type="InterPro" id="IPR001180">
    <property type="entry name" value="CNH_dom"/>
</dbReference>
<dbReference type="PROSITE" id="PS50236">
    <property type="entry name" value="CHCR"/>
    <property type="match status" value="1"/>
</dbReference>
<dbReference type="GeneID" id="91093651"/>
<evidence type="ECO:0000313" key="8">
    <source>
        <dbReference type="Proteomes" id="UP001355207"/>
    </source>
</evidence>
<dbReference type="GO" id="GO:0006914">
    <property type="term" value="P:autophagy"/>
    <property type="evidence" value="ECO:0007669"/>
    <property type="project" value="TreeGrafter"/>
</dbReference>
<feature type="region of interest" description="Disordered" evidence="5">
    <location>
        <begin position="214"/>
        <end position="240"/>
    </location>
</feature>
<protein>
    <recommendedName>
        <fullName evidence="6">CNH domain-containing protein</fullName>
    </recommendedName>
</protein>
<dbReference type="InterPro" id="IPR032914">
    <property type="entry name" value="Vam6/VPS39/TRAP1"/>
</dbReference>
<organism evidence="7 8">
    <name type="scientific">Kwoniella dendrophila CBS 6074</name>
    <dbReference type="NCBI Taxonomy" id="1295534"/>
    <lineage>
        <taxon>Eukaryota</taxon>
        <taxon>Fungi</taxon>
        <taxon>Dikarya</taxon>
        <taxon>Basidiomycota</taxon>
        <taxon>Agaricomycotina</taxon>
        <taxon>Tremellomycetes</taxon>
        <taxon>Tremellales</taxon>
        <taxon>Cryptococcaceae</taxon>
        <taxon>Kwoniella</taxon>
    </lineage>
</organism>
<dbReference type="GO" id="GO:0006886">
    <property type="term" value="P:intracellular protein transport"/>
    <property type="evidence" value="ECO:0007669"/>
    <property type="project" value="UniProtKB-UniRule"/>
</dbReference>
<sequence>MAGFSIHPLLPSLKVKVTAIHQQDDRLYIGLANGSLQIYSYTTPPGDEVPKVELLKTHTLGKRQIDQIGILGESKQIIILSDTVVTLYSLPDLPKKGSTILNQARSAHCFANTVYTTNKGKKTDSTATVDNGVKELLIVGCRKKVVVYGAGKGGLKEGWELNLPHSPRHIIFPSTPSLNSVPSLPETIHLLFTTQTSVLLHINPTSSANRLNVSDITTAPAPPSSSSSLTTEEGGGSGMTMGMGALTGLGGYVGLGTKSAAPLGIRTVGGEVLLARDDLGVFLSSEGNYTRTESLQWPGSPDALAFANPYIHSVVPVLPSSTASTSSAIPIPTIQIHLAPTLALRQAITLPAPSTGGLAVSHMIIPQGALPSAIPADNMSSSTKMLITSTPTDRHLSQSEGSSIWALNSSDIGEEVDQLVREGRVGDAIGLVEAVGENGLPPSRRLPHLKTLQAVTQIAKGEYQAAIETFLIFNVNPALVLSLFPAETISGRLHVPRDRCMELFGAVEGAKLEPTNGAEKEESTAKGILKSVAGLGGLTKKNSVNGLKDMASDVASIRSGKSVDKEGDKEKVPIMKEDDPIPPRAALEALMYFLSDRRQKLAGAITTNPLPKESSYPALSTLSAEEQHALPSIPFTELSPEQLLRVAQVIYTGLIKVYLVARPVLVGSLCRIENWCDVEEVEELLKAQRKFGDLIDLYQGKKMHAKALKMLHELAEDEEDKLDRYPPTIRYLQKLGSSELDLILESSKWVFNEDPAMALQIFTADEPEVESLPRSDVMRFLEKTDQEACIGYLEHIINNLGEEGPDYHDKLAELYHARVKAVEGKAEDENQREEAYSKLLEFLEQSKQYRPYRLISKLAAEEMPEARAILLGRMGKHEEALKIYVYRLKDYNAAEAYCIRVYSSNSEIFLTLLKIYLRPTESDSIIQNKEDERIERKSSSLLEPALELVSKHSTSLRPSPVLDLLPPLVPIQDVHQFFMRTLRDNHSKKNQSNIIKNLIKGRKEELDRTLLNLEVKRVRINDQRICPQCHKRLGQSAIAVHAPRGEVTHLHCKDPFSSKLTSLRG</sequence>
<dbReference type="GO" id="GO:0000329">
    <property type="term" value="C:fungal-type vacuole membrane"/>
    <property type="evidence" value="ECO:0007669"/>
    <property type="project" value="TreeGrafter"/>
</dbReference>
<dbReference type="Pfam" id="PF10366">
    <property type="entry name" value="Vps39_1"/>
    <property type="match status" value="1"/>
</dbReference>
<comment type="subcellular location">
    <subcellularLocation>
        <location evidence="1">Endomembrane system</location>
        <topology evidence="1">Peripheral membrane protein</topology>
    </subcellularLocation>
</comment>
<dbReference type="InterPro" id="IPR019452">
    <property type="entry name" value="VPS39/TGF_beta_rcpt-assoc_1"/>
</dbReference>
<evidence type="ECO:0000259" key="6">
    <source>
        <dbReference type="PROSITE" id="PS50219"/>
    </source>
</evidence>
<dbReference type="InterPro" id="IPR000547">
    <property type="entry name" value="Clathrin_H-chain/VPS_repeat"/>
</dbReference>
<dbReference type="PANTHER" id="PTHR12894">
    <property type="entry name" value="CNH DOMAIN CONTAINING"/>
    <property type="match status" value="1"/>
</dbReference>
<accession>A0AAX4JRP5</accession>